<organism evidence="4 5">
    <name type="scientific">Achaetomium macrosporum</name>
    <dbReference type="NCBI Taxonomy" id="79813"/>
    <lineage>
        <taxon>Eukaryota</taxon>
        <taxon>Fungi</taxon>
        <taxon>Dikarya</taxon>
        <taxon>Ascomycota</taxon>
        <taxon>Pezizomycotina</taxon>
        <taxon>Sordariomycetes</taxon>
        <taxon>Sordariomycetidae</taxon>
        <taxon>Sordariales</taxon>
        <taxon>Chaetomiaceae</taxon>
        <taxon>Achaetomium</taxon>
    </lineage>
</organism>
<feature type="transmembrane region" description="Helical" evidence="2">
    <location>
        <begin position="322"/>
        <end position="348"/>
    </location>
</feature>
<feature type="region of interest" description="Disordered" evidence="1">
    <location>
        <begin position="161"/>
        <end position="320"/>
    </location>
</feature>
<dbReference type="AlphaFoldDB" id="A0AAN7CDJ6"/>
<keyword evidence="2" id="KW-1133">Transmembrane helix</keyword>
<keyword evidence="2" id="KW-0472">Membrane</keyword>
<feature type="region of interest" description="Disordered" evidence="1">
    <location>
        <begin position="364"/>
        <end position="385"/>
    </location>
</feature>
<feature type="chain" id="PRO_5042920912" evidence="3">
    <location>
        <begin position="20"/>
        <end position="408"/>
    </location>
</feature>
<proteinExistence type="predicted"/>
<sequence>MAAFDILLILLFFVCLVVSDSDDCYLPHGQLAESATGCWDPAHGPTALYCRQGDLCLNNSLCQNRSGDLYRVFCLDSTWSSAGCPNFCIQPEQRNDSQSVLRCKGLHKWYCATGGLSNEHVCEVIDDKVNGAFVMADNFTVYATAGTQPKLSSLTDSAQWIPTTAAPPPAKDSPTPKDSSIGHGPASTAAPSVKQTLSGSPSVETPDSKHDSSGPGGVYVSTPPKPSQGPVSTDTPITSIDMSDSKHDSSGPGGVYISFPTQSSQGPLSSDTAIPSTTATTSDPDVAGQSSPATAASGTVSCSESPTAVDSNTSQDNDKGNLAVPIGIGVGIGTSVVVAASVFGFFYMRKRRRQAPVRAETPPPFEFPLVDDQGRGWPGPPYGTRLPQMRTCNTYVPELGGSARYELP</sequence>
<dbReference type="Proteomes" id="UP001303760">
    <property type="component" value="Unassembled WGS sequence"/>
</dbReference>
<feature type="compositionally biased region" description="Polar residues" evidence="1">
    <location>
        <begin position="229"/>
        <end position="242"/>
    </location>
</feature>
<evidence type="ECO:0000256" key="1">
    <source>
        <dbReference type="SAM" id="MobiDB-lite"/>
    </source>
</evidence>
<accession>A0AAN7CDJ6</accession>
<dbReference type="EMBL" id="MU860048">
    <property type="protein sequence ID" value="KAK4240069.1"/>
    <property type="molecule type" value="Genomic_DNA"/>
</dbReference>
<reference evidence="4" key="2">
    <citation type="submission" date="2023-05" db="EMBL/GenBank/DDBJ databases">
        <authorList>
            <consortium name="Lawrence Berkeley National Laboratory"/>
            <person name="Steindorff A."/>
            <person name="Hensen N."/>
            <person name="Bonometti L."/>
            <person name="Westerberg I."/>
            <person name="Brannstrom I.O."/>
            <person name="Guillou S."/>
            <person name="Cros-Aarteil S."/>
            <person name="Calhoun S."/>
            <person name="Haridas S."/>
            <person name="Kuo A."/>
            <person name="Mondo S."/>
            <person name="Pangilinan J."/>
            <person name="Riley R."/>
            <person name="Labutti K."/>
            <person name="Andreopoulos B."/>
            <person name="Lipzen A."/>
            <person name="Chen C."/>
            <person name="Yanf M."/>
            <person name="Daum C."/>
            <person name="Ng V."/>
            <person name="Clum A."/>
            <person name="Ohm R."/>
            <person name="Martin F."/>
            <person name="Silar P."/>
            <person name="Natvig D."/>
            <person name="Lalanne C."/>
            <person name="Gautier V."/>
            <person name="Ament-Velasquez S.L."/>
            <person name="Kruys A."/>
            <person name="Hutchinson M.I."/>
            <person name="Powell A.J."/>
            <person name="Barry K."/>
            <person name="Miller A.N."/>
            <person name="Grigoriev I.V."/>
            <person name="Debuchy R."/>
            <person name="Gladieux P."/>
            <person name="Thoren M.H."/>
            <person name="Johannesson H."/>
        </authorList>
    </citation>
    <scope>NUCLEOTIDE SEQUENCE</scope>
    <source>
        <strain evidence="4">CBS 532.94</strain>
    </source>
</reference>
<feature type="compositionally biased region" description="Polar residues" evidence="1">
    <location>
        <begin position="189"/>
        <end position="205"/>
    </location>
</feature>
<name>A0AAN7CDJ6_9PEZI</name>
<reference evidence="4" key="1">
    <citation type="journal article" date="2023" name="Mol. Phylogenet. Evol.">
        <title>Genome-scale phylogeny and comparative genomics of the fungal order Sordariales.</title>
        <authorList>
            <person name="Hensen N."/>
            <person name="Bonometti L."/>
            <person name="Westerberg I."/>
            <person name="Brannstrom I.O."/>
            <person name="Guillou S."/>
            <person name="Cros-Aarteil S."/>
            <person name="Calhoun S."/>
            <person name="Haridas S."/>
            <person name="Kuo A."/>
            <person name="Mondo S."/>
            <person name="Pangilinan J."/>
            <person name="Riley R."/>
            <person name="LaButti K."/>
            <person name="Andreopoulos B."/>
            <person name="Lipzen A."/>
            <person name="Chen C."/>
            <person name="Yan M."/>
            <person name="Daum C."/>
            <person name="Ng V."/>
            <person name="Clum A."/>
            <person name="Steindorff A."/>
            <person name="Ohm R.A."/>
            <person name="Martin F."/>
            <person name="Silar P."/>
            <person name="Natvig D.O."/>
            <person name="Lalanne C."/>
            <person name="Gautier V."/>
            <person name="Ament-Velasquez S.L."/>
            <person name="Kruys A."/>
            <person name="Hutchinson M.I."/>
            <person name="Powell A.J."/>
            <person name="Barry K."/>
            <person name="Miller A.N."/>
            <person name="Grigoriev I.V."/>
            <person name="Debuchy R."/>
            <person name="Gladieux P."/>
            <person name="Hiltunen Thoren M."/>
            <person name="Johannesson H."/>
        </authorList>
    </citation>
    <scope>NUCLEOTIDE SEQUENCE</scope>
    <source>
        <strain evidence="4">CBS 532.94</strain>
    </source>
</reference>
<feature type="compositionally biased region" description="Polar residues" evidence="1">
    <location>
        <begin position="259"/>
        <end position="315"/>
    </location>
</feature>
<evidence type="ECO:0000256" key="2">
    <source>
        <dbReference type="SAM" id="Phobius"/>
    </source>
</evidence>
<feature type="signal peptide" evidence="3">
    <location>
        <begin position="1"/>
        <end position="19"/>
    </location>
</feature>
<evidence type="ECO:0000256" key="3">
    <source>
        <dbReference type="SAM" id="SignalP"/>
    </source>
</evidence>
<evidence type="ECO:0000313" key="4">
    <source>
        <dbReference type="EMBL" id="KAK4240069.1"/>
    </source>
</evidence>
<comment type="caution">
    <text evidence="4">The sequence shown here is derived from an EMBL/GenBank/DDBJ whole genome shotgun (WGS) entry which is preliminary data.</text>
</comment>
<keyword evidence="5" id="KW-1185">Reference proteome</keyword>
<keyword evidence="3" id="KW-0732">Signal</keyword>
<gene>
    <name evidence="4" type="ORF">C8A03DRAFT_13559</name>
</gene>
<keyword evidence="2" id="KW-0812">Transmembrane</keyword>
<protein>
    <submittedName>
        <fullName evidence="4">Uncharacterized protein</fullName>
    </submittedName>
</protein>
<evidence type="ECO:0000313" key="5">
    <source>
        <dbReference type="Proteomes" id="UP001303760"/>
    </source>
</evidence>